<feature type="compositionally biased region" description="Basic and acidic residues" evidence="4">
    <location>
        <begin position="711"/>
        <end position="720"/>
    </location>
</feature>
<evidence type="ECO:0000256" key="4">
    <source>
        <dbReference type="SAM" id="MobiDB-lite"/>
    </source>
</evidence>
<dbReference type="PANTHER" id="PTHR45639:SF3">
    <property type="entry name" value="HYPOXIA UP-REGULATED PROTEIN 1"/>
    <property type="match status" value="1"/>
</dbReference>
<protein>
    <recommendedName>
        <fullName evidence="8">DnaK protein</fullName>
    </recommendedName>
</protein>
<feature type="region of interest" description="Disordered" evidence="4">
    <location>
        <begin position="698"/>
        <end position="733"/>
    </location>
</feature>
<evidence type="ECO:0000313" key="7">
    <source>
        <dbReference type="Proteomes" id="UP001470230"/>
    </source>
</evidence>
<dbReference type="Proteomes" id="UP001470230">
    <property type="component" value="Unassembled WGS sequence"/>
</dbReference>
<sequence>MFSFILLVFTRSVYLGLDIGSYFSKASLVEGNEIPSIYYNSDRSPNTPSFFAFRSKPNFDWRKDKPLLADEVGQLYLAFGDNALRTMETRPWMGCGFWPLICNLNSDEASKYTRPFGMNSSASRVKYEDSLILYLKKYIDSILGGTGNIKDVCFVFPASFIIPQRYIFEYALKNFKIEKFHNIDDVDAVSYVYGIENSESFQKKSKTVLFIDVGGMSIKSYVVRFVREKKSYSSLSVPKAFRYSYVINRTEGGSHVTRRIVQHIRDRLDIKNITDAEFRRLFRAAEKMKIDLSNQETTFSVIENINGIDFQFSMNRTELVKCLTPLINTTAQVALEASKGIEYDDIEIIGGSSKIEYVVKSLSKILHHEIRQSLPAEETLALGAGYSNSFRHNDRFVPVEISEEKSVYSVKAMTLNGTYEICEKGEKCHKKITVQNDAQLILFNYGEDEIQQGQIVTGFGFYLTYIDQGDIKIFFKNGPLRVHDALSCETDDQLSCKENKIEPLEPPKPLSDIFKMFMHPELINERLNETREQLTNFTYLVLHQVEKNQTFRAFSNFSQRIEIIRCAEKQKKWLLTDAKKATQPINFTLRLNELKKLVFPVYQRIKENITLYEELGKLLINVQNGKYGLDVSWPVNRSYVQKSVLNEFKKVLLKSEKFLNDTIEMTWKEPGWKSFPVTANDVKEISDDLKFKFNEIQFAQPPPSKDNPYPHSEEPPEYWEKLNQGGLNDDEFRNDRKIESYEDFVKSKKNPYSTDDL</sequence>
<dbReference type="PANTHER" id="PTHR45639">
    <property type="entry name" value="HSC70CB, ISOFORM G-RELATED"/>
    <property type="match status" value="1"/>
</dbReference>
<dbReference type="InterPro" id="IPR013126">
    <property type="entry name" value="Hsp_70_fam"/>
</dbReference>
<evidence type="ECO:0000256" key="5">
    <source>
        <dbReference type="SAM" id="SignalP"/>
    </source>
</evidence>
<gene>
    <name evidence="6" type="ORF">M9Y10_044684</name>
</gene>
<dbReference type="SUPFAM" id="SSF53067">
    <property type="entry name" value="Actin-like ATPase domain"/>
    <property type="match status" value="2"/>
</dbReference>
<comment type="caution">
    <text evidence="6">The sequence shown here is derived from an EMBL/GenBank/DDBJ whole genome shotgun (WGS) entry which is preliminary data.</text>
</comment>
<name>A0ABR2JT23_9EUKA</name>
<feature type="chain" id="PRO_5046302252" description="DnaK protein" evidence="5">
    <location>
        <begin position="17"/>
        <end position="757"/>
    </location>
</feature>
<keyword evidence="2" id="KW-0067">ATP-binding</keyword>
<dbReference type="Pfam" id="PF00012">
    <property type="entry name" value="HSP70"/>
    <property type="match status" value="1"/>
</dbReference>
<dbReference type="Gene3D" id="3.30.30.30">
    <property type="match status" value="1"/>
</dbReference>
<dbReference type="InterPro" id="IPR043129">
    <property type="entry name" value="ATPase_NBD"/>
</dbReference>
<organism evidence="6 7">
    <name type="scientific">Tritrichomonas musculus</name>
    <dbReference type="NCBI Taxonomy" id="1915356"/>
    <lineage>
        <taxon>Eukaryota</taxon>
        <taxon>Metamonada</taxon>
        <taxon>Parabasalia</taxon>
        <taxon>Tritrichomonadida</taxon>
        <taxon>Tritrichomonadidae</taxon>
        <taxon>Tritrichomonas</taxon>
    </lineage>
</organism>
<evidence type="ECO:0000256" key="1">
    <source>
        <dbReference type="ARBA" id="ARBA00022741"/>
    </source>
</evidence>
<evidence type="ECO:0000313" key="6">
    <source>
        <dbReference type="EMBL" id="KAK8882044.1"/>
    </source>
</evidence>
<feature type="signal peptide" evidence="5">
    <location>
        <begin position="1"/>
        <end position="16"/>
    </location>
</feature>
<proteinExistence type="predicted"/>
<accession>A0ABR2JT23</accession>
<keyword evidence="3" id="KW-0143">Chaperone</keyword>
<dbReference type="Gene3D" id="3.90.640.10">
    <property type="entry name" value="Actin, Chain A, domain 4"/>
    <property type="match status" value="1"/>
</dbReference>
<keyword evidence="1" id="KW-0547">Nucleotide-binding</keyword>
<keyword evidence="7" id="KW-1185">Reference proteome</keyword>
<reference evidence="6 7" key="1">
    <citation type="submission" date="2024-04" db="EMBL/GenBank/DDBJ databases">
        <title>Tritrichomonas musculus Genome.</title>
        <authorList>
            <person name="Alves-Ferreira E."/>
            <person name="Grigg M."/>
            <person name="Lorenzi H."/>
            <person name="Galac M."/>
        </authorList>
    </citation>
    <scope>NUCLEOTIDE SEQUENCE [LARGE SCALE GENOMIC DNA]</scope>
    <source>
        <strain evidence="6 7">EAF2021</strain>
    </source>
</reference>
<dbReference type="Gene3D" id="3.30.420.40">
    <property type="match status" value="2"/>
</dbReference>
<evidence type="ECO:0008006" key="8">
    <source>
        <dbReference type="Google" id="ProtNLM"/>
    </source>
</evidence>
<evidence type="ECO:0000256" key="2">
    <source>
        <dbReference type="ARBA" id="ARBA00022840"/>
    </source>
</evidence>
<evidence type="ECO:0000256" key="3">
    <source>
        <dbReference type="ARBA" id="ARBA00023186"/>
    </source>
</evidence>
<dbReference type="EMBL" id="JAPFFF010000009">
    <property type="protein sequence ID" value="KAK8882044.1"/>
    <property type="molecule type" value="Genomic_DNA"/>
</dbReference>
<keyword evidence="5" id="KW-0732">Signal</keyword>